<accession>A0A5P1FVA3</accession>
<evidence type="ECO:0000313" key="2">
    <source>
        <dbReference type="Proteomes" id="UP000243459"/>
    </source>
</evidence>
<sequence>MPHPARVGHRIDLLSNLLDLDANSIDLRPPNVKGEEEKGNRETLDLNLYRHYKTEIEFVLVEVVEEPAAAVILA</sequence>
<organism evidence="1 2">
    <name type="scientific">Asparagus officinalis</name>
    <name type="common">Garden asparagus</name>
    <dbReference type="NCBI Taxonomy" id="4686"/>
    <lineage>
        <taxon>Eukaryota</taxon>
        <taxon>Viridiplantae</taxon>
        <taxon>Streptophyta</taxon>
        <taxon>Embryophyta</taxon>
        <taxon>Tracheophyta</taxon>
        <taxon>Spermatophyta</taxon>
        <taxon>Magnoliopsida</taxon>
        <taxon>Liliopsida</taxon>
        <taxon>Asparagales</taxon>
        <taxon>Asparagaceae</taxon>
        <taxon>Asparagoideae</taxon>
        <taxon>Asparagus</taxon>
    </lineage>
</organism>
<name>A0A5P1FVA3_ASPOF</name>
<evidence type="ECO:0000313" key="1">
    <source>
        <dbReference type="EMBL" id="ONK80640.1"/>
    </source>
</evidence>
<dbReference type="Proteomes" id="UP000243459">
    <property type="component" value="Chromosome 1"/>
</dbReference>
<dbReference type="AlphaFoldDB" id="A0A5P1FVA3"/>
<dbReference type="EMBL" id="CM007381">
    <property type="protein sequence ID" value="ONK80640.1"/>
    <property type="molecule type" value="Genomic_DNA"/>
</dbReference>
<reference evidence="2" key="1">
    <citation type="journal article" date="2017" name="Nat. Commun.">
        <title>The asparagus genome sheds light on the origin and evolution of a young Y chromosome.</title>
        <authorList>
            <person name="Harkess A."/>
            <person name="Zhou J."/>
            <person name="Xu C."/>
            <person name="Bowers J.E."/>
            <person name="Van der Hulst R."/>
            <person name="Ayyampalayam S."/>
            <person name="Mercati F."/>
            <person name="Riccardi P."/>
            <person name="McKain M.R."/>
            <person name="Kakrana A."/>
            <person name="Tang H."/>
            <person name="Ray J."/>
            <person name="Groenendijk J."/>
            <person name="Arikit S."/>
            <person name="Mathioni S.M."/>
            <person name="Nakano M."/>
            <person name="Shan H."/>
            <person name="Telgmann-Rauber A."/>
            <person name="Kanno A."/>
            <person name="Yue Z."/>
            <person name="Chen H."/>
            <person name="Li W."/>
            <person name="Chen Y."/>
            <person name="Xu X."/>
            <person name="Zhang Y."/>
            <person name="Luo S."/>
            <person name="Chen H."/>
            <person name="Gao J."/>
            <person name="Mao Z."/>
            <person name="Pires J.C."/>
            <person name="Luo M."/>
            <person name="Kudrna D."/>
            <person name="Wing R.A."/>
            <person name="Meyers B.C."/>
            <person name="Yi K."/>
            <person name="Kong H."/>
            <person name="Lavrijsen P."/>
            <person name="Sunseri F."/>
            <person name="Falavigna A."/>
            <person name="Ye Y."/>
            <person name="Leebens-Mack J.H."/>
            <person name="Chen G."/>
        </authorList>
    </citation>
    <scope>NUCLEOTIDE SEQUENCE [LARGE SCALE GENOMIC DNA]</scope>
    <source>
        <strain evidence="2">cv. DH0086</strain>
    </source>
</reference>
<proteinExistence type="predicted"/>
<keyword evidence="2" id="KW-1185">Reference proteome</keyword>
<protein>
    <submittedName>
        <fullName evidence="1">Uncharacterized protein</fullName>
    </submittedName>
</protein>
<dbReference type="Gramene" id="ONK80640">
    <property type="protein sequence ID" value="ONK80640"/>
    <property type="gene ID" value="A4U43_C01F20090"/>
</dbReference>
<gene>
    <name evidence="1" type="ORF">A4U43_C01F20090</name>
</gene>